<reference evidence="2" key="1">
    <citation type="submission" date="2020-11" db="EMBL/GenBank/DDBJ databases">
        <authorList>
            <consortium name="DOE Joint Genome Institute"/>
            <person name="Ahrendt S."/>
            <person name="Riley R."/>
            <person name="Andreopoulos W."/>
            <person name="Labutti K."/>
            <person name="Pangilinan J."/>
            <person name="Ruiz-Duenas F.J."/>
            <person name="Barrasa J.M."/>
            <person name="Sanchez-Garcia M."/>
            <person name="Camarero S."/>
            <person name="Miyauchi S."/>
            <person name="Serrano A."/>
            <person name="Linde D."/>
            <person name="Babiker R."/>
            <person name="Drula E."/>
            <person name="Ayuso-Fernandez I."/>
            <person name="Pacheco R."/>
            <person name="Padilla G."/>
            <person name="Ferreira P."/>
            <person name="Barriuso J."/>
            <person name="Kellner H."/>
            <person name="Castanera R."/>
            <person name="Alfaro M."/>
            <person name="Ramirez L."/>
            <person name="Pisabarro A.G."/>
            <person name="Kuo A."/>
            <person name="Tritt A."/>
            <person name="Lipzen A."/>
            <person name="He G."/>
            <person name="Yan M."/>
            <person name="Ng V."/>
            <person name="Cullen D."/>
            <person name="Martin F."/>
            <person name="Rosso M.-N."/>
            <person name="Henrissat B."/>
            <person name="Hibbett D."/>
            <person name="Martinez A.T."/>
            <person name="Grigoriev I.V."/>
        </authorList>
    </citation>
    <scope>NUCLEOTIDE SEQUENCE</scope>
    <source>
        <strain evidence="2">AH 40177</strain>
    </source>
</reference>
<evidence type="ECO:0000313" key="2">
    <source>
        <dbReference type="EMBL" id="KAF9064264.1"/>
    </source>
</evidence>
<keyword evidence="1" id="KW-1133">Transmembrane helix</keyword>
<evidence type="ECO:0008006" key="4">
    <source>
        <dbReference type="Google" id="ProtNLM"/>
    </source>
</evidence>
<protein>
    <recommendedName>
        <fullName evidence="4">Transmembrane protein</fullName>
    </recommendedName>
</protein>
<dbReference type="EMBL" id="JADNRY010000127">
    <property type="protein sequence ID" value="KAF9064264.1"/>
    <property type="molecule type" value="Genomic_DNA"/>
</dbReference>
<keyword evidence="3" id="KW-1185">Reference proteome</keyword>
<dbReference type="Proteomes" id="UP000772434">
    <property type="component" value="Unassembled WGS sequence"/>
</dbReference>
<keyword evidence="1" id="KW-0472">Membrane</keyword>
<dbReference type="AlphaFoldDB" id="A0A9P5U385"/>
<proteinExistence type="predicted"/>
<evidence type="ECO:0000256" key="1">
    <source>
        <dbReference type="SAM" id="Phobius"/>
    </source>
</evidence>
<keyword evidence="1" id="KW-0812">Transmembrane</keyword>
<accession>A0A9P5U385</accession>
<gene>
    <name evidence="2" type="ORF">BDP27DRAFT_1333754</name>
</gene>
<sequence>MPLCFSPLTRSFRQRVQTRLGHRLPQRDHLLLRSRIRASGSPVFRTTCTILTRRCKLKPICRCKTSRRDEHGYAFTTTLISIPFRLSKWGVPSTSKNMSRLHKPWRWVTTRKSIRASSWPSTNQTTFNTNKISISKVNKAPSLQTFRSSRVLCIRVSRTSFFLSVSVWNCIFSCSFSPQPPRSGERSLVLKFFSVVIVACFIDFSFISLFLGQMSRWRYPT</sequence>
<feature type="transmembrane region" description="Helical" evidence="1">
    <location>
        <begin position="188"/>
        <end position="211"/>
    </location>
</feature>
<evidence type="ECO:0000313" key="3">
    <source>
        <dbReference type="Proteomes" id="UP000772434"/>
    </source>
</evidence>
<name>A0A9P5U385_9AGAR</name>
<organism evidence="2 3">
    <name type="scientific">Rhodocollybia butyracea</name>
    <dbReference type="NCBI Taxonomy" id="206335"/>
    <lineage>
        <taxon>Eukaryota</taxon>
        <taxon>Fungi</taxon>
        <taxon>Dikarya</taxon>
        <taxon>Basidiomycota</taxon>
        <taxon>Agaricomycotina</taxon>
        <taxon>Agaricomycetes</taxon>
        <taxon>Agaricomycetidae</taxon>
        <taxon>Agaricales</taxon>
        <taxon>Marasmiineae</taxon>
        <taxon>Omphalotaceae</taxon>
        <taxon>Rhodocollybia</taxon>
    </lineage>
</organism>
<comment type="caution">
    <text evidence="2">The sequence shown here is derived from an EMBL/GenBank/DDBJ whole genome shotgun (WGS) entry which is preliminary data.</text>
</comment>